<feature type="compositionally biased region" description="Polar residues" evidence="2">
    <location>
        <begin position="270"/>
        <end position="282"/>
    </location>
</feature>
<dbReference type="GO" id="GO:0009706">
    <property type="term" value="C:chloroplast inner membrane"/>
    <property type="evidence" value="ECO:0007669"/>
    <property type="project" value="TreeGrafter"/>
</dbReference>
<dbReference type="GO" id="GO:0009535">
    <property type="term" value="C:chloroplast thylakoid membrane"/>
    <property type="evidence" value="ECO:0007669"/>
    <property type="project" value="TreeGrafter"/>
</dbReference>
<dbReference type="Pfam" id="PF17830">
    <property type="entry name" value="STI1-HOP_DP"/>
    <property type="match status" value="1"/>
</dbReference>
<reference evidence="4 5" key="1">
    <citation type="journal article" date="2024" name="Nat. Commun.">
        <title>Phylogenomics reveals the evolutionary origins of lichenization in chlorophyte algae.</title>
        <authorList>
            <person name="Puginier C."/>
            <person name="Libourel C."/>
            <person name="Otte J."/>
            <person name="Skaloud P."/>
            <person name="Haon M."/>
            <person name="Grisel S."/>
            <person name="Petersen M."/>
            <person name="Berrin J.G."/>
            <person name="Delaux P.M."/>
            <person name="Dal Grande F."/>
            <person name="Keller J."/>
        </authorList>
    </citation>
    <scope>NUCLEOTIDE SEQUENCE [LARGE SCALE GENOMIC DNA]</scope>
    <source>
        <strain evidence="4 5">SAG 2145</strain>
    </source>
</reference>
<dbReference type="Gene3D" id="1.10.260.100">
    <property type="match status" value="1"/>
</dbReference>
<organism evidence="4 5">
    <name type="scientific">Apatococcus lobatus</name>
    <dbReference type="NCBI Taxonomy" id="904363"/>
    <lineage>
        <taxon>Eukaryota</taxon>
        <taxon>Viridiplantae</taxon>
        <taxon>Chlorophyta</taxon>
        <taxon>core chlorophytes</taxon>
        <taxon>Trebouxiophyceae</taxon>
        <taxon>Chlorellales</taxon>
        <taxon>Chlorellaceae</taxon>
        <taxon>Apatococcus</taxon>
    </lineage>
</organism>
<sequence length="429" mass="46729">MSSTLGGSAAASKSWNQLCSRLGSYPFRARLGLARFKLRDEAAAATATLVLQRSSLSSPSSRQYRHAVRLCCSSGDGLSQEADEAWSSIVESLQDADTIAMLYNMPGADDIPIEMIERFREGSRRPEFRQSLQDIFEQRGLQASDATAQLADPAFLRDISIDVQQGLQLALETSQPETAQPQASHPSESQPSQAAVDAALSNSALRAALFELLPPHMHDPDIVRAAMQTPSDLAKLQGLLLSQKDSMSADLQRTLLGSDARLQNGIASPPATNETTSAESSPDIQDMVADKLLNELMNSDELWQGLEPLLPKSEIPDRETFREMVQDPVFRGQVVGLLENDPMMAGYLRSNALSSIAQDLQEDQLAEKPSPGEFAARINANERLTALLSQPHVQEALDKLAEDPAAIAEYQSDPAVMQVIKGLREIYSE</sequence>
<keyword evidence="5" id="KW-1185">Reference proteome</keyword>
<dbReference type="InterPro" id="IPR006636">
    <property type="entry name" value="STI1_HS-bd"/>
</dbReference>
<dbReference type="GO" id="GO:0009658">
    <property type="term" value="P:chloroplast organization"/>
    <property type="evidence" value="ECO:0007669"/>
    <property type="project" value="TreeGrafter"/>
</dbReference>
<accession>A0AAW1RN46</accession>
<evidence type="ECO:0000259" key="3">
    <source>
        <dbReference type="SMART" id="SM00727"/>
    </source>
</evidence>
<dbReference type="Proteomes" id="UP001438707">
    <property type="component" value="Unassembled WGS sequence"/>
</dbReference>
<dbReference type="SMART" id="SM00727">
    <property type="entry name" value="STI1"/>
    <property type="match status" value="1"/>
</dbReference>
<evidence type="ECO:0000313" key="5">
    <source>
        <dbReference type="Proteomes" id="UP001438707"/>
    </source>
</evidence>
<dbReference type="InterPro" id="IPR041243">
    <property type="entry name" value="STI1/HOP_DP"/>
</dbReference>
<feature type="region of interest" description="Disordered" evidence="2">
    <location>
        <begin position="173"/>
        <end position="197"/>
    </location>
</feature>
<dbReference type="AlphaFoldDB" id="A0AAW1RN46"/>
<feature type="region of interest" description="Disordered" evidence="2">
    <location>
        <begin position="260"/>
        <end position="282"/>
    </location>
</feature>
<feature type="compositionally biased region" description="Polar residues" evidence="2">
    <location>
        <begin position="173"/>
        <end position="193"/>
    </location>
</feature>
<protein>
    <recommendedName>
        <fullName evidence="3">STI1 domain-containing protein</fullName>
    </recommendedName>
</protein>
<comment type="caution">
    <text evidence="4">The sequence shown here is derived from an EMBL/GenBank/DDBJ whole genome shotgun (WGS) entry which is preliminary data.</text>
</comment>
<gene>
    <name evidence="4" type="ORF">WJX74_005115</name>
</gene>
<evidence type="ECO:0000256" key="2">
    <source>
        <dbReference type="SAM" id="MobiDB-lite"/>
    </source>
</evidence>
<keyword evidence="1" id="KW-0677">Repeat</keyword>
<evidence type="ECO:0000256" key="1">
    <source>
        <dbReference type="ARBA" id="ARBA00022737"/>
    </source>
</evidence>
<feature type="domain" description="STI1" evidence="3">
    <location>
        <begin position="380"/>
        <end position="420"/>
    </location>
</feature>
<dbReference type="GO" id="GO:0045037">
    <property type="term" value="P:protein import into chloroplast stroma"/>
    <property type="evidence" value="ECO:0007669"/>
    <property type="project" value="TreeGrafter"/>
</dbReference>
<dbReference type="PANTHER" id="PTHR47296:SF1">
    <property type="entry name" value="PROTEIN TIC 40, CHLOROPLASTIC"/>
    <property type="match status" value="1"/>
</dbReference>
<proteinExistence type="predicted"/>
<dbReference type="EMBL" id="JALJOS010000009">
    <property type="protein sequence ID" value="KAK9834581.1"/>
    <property type="molecule type" value="Genomic_DNA"/>
</dbReference>
<dbReference type="PANTHER" id="PTHR47296">
    <property type="entry name" value="PROTEIN TIC 40, CHLOROPLASTIC"/>
    <property type="match status" value="1"/>
</dbReference>
<evidence type="ECO:0000313" key="4">
    <source>
        <dbReference type="EMBL" id="KAK9834581.1"/>
    </source>
</evidence>
<name>A0AAW1RN46_9CHLO</name>